<dbReference type="EMBL" id="OBEI01000006">
    <property type="protein sequence ID" value="SNZ09004.1"/>
    <property type="molecule type" value="Genomic_DNA"/>
</dbReference>
<dbReference type="Gene3D" id="3.40.250.10">
    <property type="entry name" value="Rhodanese-like domain"/>
    <property type="match status" value="1"/>
</dbReference>
<keyword evidence="2" id="KW-0472">Membrane</keyword>
<dbReference type="InterPro" id="IPR036873">
    <property type="entry name" value="Rhodanese-like_dom_sf"/>
</dbReference>
<organism evidence="4 5">
    <name type="scientific">Persephonella hydrogeniphila</name>
    <dbReference type="NCBI Taxonomy" id="198703"/>
    <lineage>
        <taxon>Bacteria</taxon>
        <taxon>Pseudomonadati</taxon>
        <taxon>Aquificota</taxon>
        <taxon>Aquificia</taxon>
        <taxon>Aquificales</taxon>
        <taxon>Hydrogenothermaceae</taxon>
        <taxon>Persephonella</taxon>
    </lineage>
</organism>
<accession>A0A285NHN6</accession>
<feature type="transmembrane region" description="Helical" evidence="2">
    <location>
        <begin position="7"/>
        <end position="25"/>
    </location>
</feature>
<gene>
    <name evidence="4" type="ORF">SAMN06265182_1448</name>
</gene>
<protein>
    <submittedName>
        <fullName evidence="4">Rhodanese-like domain-containing protein</fullName>
    </submittedName>
</protein>
<dbReference type="PROSITE" id="PS50206">
    <property type="entry name" value="RHODANESE_3"/>
    <property type="match status" value="1"/>
</dbReference>
<evidence type="ECO:0000313" key="5">
    <source>
        <dbReference type="Proteomes" id="UP000219036"/>
    </source>
</evidence>
<dbReference type="Proteomes" id="UP000219036">
    <property type="component" value="Unassembled WGS sequence"/>
</dbReference>
<dbReference type="Pfam" id="PF00581">
    <property type="entry name" value="Rhodanese"/>
    <property type="match status" value="1"/>
</dbReference>
<evidence type="ECO:0000259" key="3">
    <source>
        <dbReference type="PROSITE" id="PS50206"/>
    </source>
</evidence>
<reference evidence="5" key="1">
    <citation type="submission" date="2017-09" db="EMBL/GenBank/DDBJ databases">
        <authorList>
            <person name="Varghese N."/>
            <person name="Submissions S."/>
        </authorList>
    </citation>
    <scope>NUCLEOTIDE SEQUENCE [LARGE SCALE GENOMIC DNA]</scope>
    <source>
        <strain evidence="5">DSM 15103</strain>
    </source>
</reference>
<dbReference type="OrthoDB" id="14429at2"/>
<keyword evidence="2" id="KW-1133">Transmembrane helix</keyword>
<feature type="domain" description="Rhodanese" evidence="3">
    <location>
        <begin position="52"/>
        <end position="151"/>
    </location>
</feature>
<evidence type="ECO:0000256" key="1">
    <source>
        <dbReference type="SAM" id="MobiDB-lite"/>
    </source>
</evidence>
<evidence type="ECO:0000313" key="4">
    <source>
        <dbReference type="EMBL" id="SNZ09004.1"/>
    </source>
</evidence>
<dbReference type="AlphaFoldDB" id="A0A285NHN6"/>
<name>A0A285NHN6_9AQUI</name>
<evidence type="ECO:0000256" key="2">
    <source>
        <dbReference type="SAM" id="Phobius"/>
    </source>
</evidence>
<dbReference type="RefSeq" id="WP_097000615.1">
    <property type="nucleotide sequence ID" value="NZ_OBEI01000006.1"/>
</dbReference>
<dbReference type="InterPro" id="IPR001763">
    <property type="entry name" value="Rhodanese-like_dom"/>
</dbReference>
<keyword evidence="2" id="KW-0812">Transmembrane</keyword>
<feature type="region of interest" description="Disordered" evidence="1">
    <location>
        <begin position="147"/>
        <end position="166"/>
    </location>
</feature>
<keyword evidence="5" id="KW-1185">Reference proteome</keyword>
<sequence length="166" mass="18411">MNPKIERIIYIGIIVVLSGLLLSFGKKDIELRKQIPITVEELYKKLGNPKINIQIIDVRPYEVPEEEEDEAEETDYYTGVHIPGAIPFPDCDESKTPEEALPQINPYLPTVIVSKDGDPEIFKKCAEKFPFAQNLKGGMVAWDDEGYPEDEGEYTPPAAGGGGGCL</sequence>
<proteinExistence type="predicted"/>
<dbReference type="SUPFAM" id="SSF52821">
    <property type="entry name" value="Rhodanese/Cell cycle control phosphatase"/>
    <property type="match status" value="1"/>
</dbReference>